<keyword evidence="3" id="KW-1185">Reference proteome</keyword>
<dbReference type="RefSeq" id="WP_092562160.1">
    <property type="nucleotide sequence ID" value="NZ_FOYZ01000011.1"/>
</dbReference>
<dbReference type="Proteomes" id="UP000199659">
    <property type="component" value="Unassembled WGS sequence"/>
</dbReference>
<dbReference type="InterPro" id="IPR051044">
    <property type="entry name" value="MAG_DAG_Lipase"/>
</dbReference>
<evidence type="ECO:0000313" key="2">
    <source>
        <dbReference type="EMBL" id="SFR96282.1"/>
    </source>
</evidence>
<evidence type="ECO:0000313" key="3">
    <source>
        <dbReference type="Proteomes" id="UP000199659"/>
    </source>
</evidence>
<dbReference type="PANTHER" id="PTHR11614">
    <property type="entry name" value="PHOSPHOLIPASE-RELATED"/>
    <property type="match status" value="1"/>
</dbReference>
<sequence length="335" mass="38419">MRTPELKQLDLNKKGAITCIPEENYMNTMLHVVEPELEKCKKSGYFVADDSAKLYYESYSVPNPAGTIVISHGFIESVLKYKEMIYYFTSAGYQVYGLDHRGHGRSERLVKDISLVHITSFDQFVADFKCFLDSVVKKDMADKKLILYAHSMGGAIGALFLEKHPDYFQKAILSSPMMEINSGKFPKWIARFLADFHTWTGKGASYVYTHKPFNGEYEYHNAPVTSEVRYQYYFDKILANDFLKTNGSSFNWLSEAYKATEELKKNADKIQIPVLLFKAAADSFVHPEGYYQFAKRAKNVTIINTQDTKHELYKSTSDFLCAYLNAIFEFIEADA</sequence>
<name>A0A1I6KYI8_9FIRM</name>
<dbReference type="STRING" id="37658.SAMN05661086_02910"/>
<accession>A0A1I6KYI8</accession>
<dbReference type="SUPFAM" id="SSF53474">
    <property type="entry name" value="alpha/beta-Hydrolases"/>
    <property type="match status" value="1"/>
</dbReference>
<dbReference type="AlphaFoldDB" id="A0A1I6KYI8"/>
<dbReference type="Pfam" id="PF12146">
    <property type="entry name" value="Hydrolase_4"/>
    <property type="match status" value="1"/>
</dbReference>
<reference evidence="2 3" key="1">
    <citation type="submission" date="2016-10" db="EMBL/GenBank/DDBJ databases">
        <authorList>
            <person name="de Groot N.N."/>
        </authorList>
    </citation>
    <scope>NUCLEOTIDE SEQUENCE [LARGE SCALE GENOMIC DNA]</scope>
    <source>
        <strain evidence="2 3">743A</strain>
    </source>
</reference>
<protein>
    <submittedName>
        <fullName evidence="2">Lysophospholipase</fullName>
    </submittedName>
</protein>
<gene>
    <name evidence="2" type="ORF">SAMN05661086_02910</name>
</gene>
<dbReference type="OrthoDB" id="9806902at2"/>
<dbReference type="InterPro" id="IPR029058">
    <property type="entry name" value="AB_hydrolase_fold"/>
</dbReference>
<dbReference type="InterPro" id="IPR022742">
    <property type="entry name" value="Hydrolase_4"/>
</dbReference>
<dbReference type="Gene3D" id="3.40.50.1820">
    <property type="entry name" value="alpha/beta hydrolase"/>
    <property type="match status" value="1"/>
</dbReference>
<proteinExistence type="predicted"/>
<evidence type="ECO:0000259" key="1">
    <source>
        <dbReference type="Pfam" id="PF12146"/>
    </source>
</evidence>
<dbReference type="EMBL" id="FOYZ01000011">
    <property type="protein sequence ID" value="SFR96282.1"/>
    <property type="molecule type" value="Genomic_DNA"/>
</dbReference>
<organism evidence="2 3">
    <name type="scientific">Anaeromicropila populeti</name>
    <dbReference type="NCBI Taxonomy" id="37658"/>
    <lineage>
        <taxon>Bacteria</taxon>
        <taxon>Bacillati</taxon>
        <taxon>Bacillota</taxon>
        <taxon>Clostridia</taxon>
        <taxon>Lachnospirales</taxon>
        <taxon>Lachnospiraceae</taxon>
        <taxon>Anaeromicropila</taxon>
    </lineage>
</organism>
<feature type="domain" description="Serine aminopeptidase S33" evidence="1">
    <location>
        <begin position="63"/>
        <end position="313"/>
    </location>
</feature>